<dbReference type="GeneID" id="40307631"/>
<feature type="compositionally biased region" description="Basic and acidic residues" evidence="1">
    <location>
        <begin position="185"/>
        <end position="197"/>
    </location>
</feature>
<gene>
    <name evidence="2" type="ORF">BESB_025790</name>
</gene>
<proteinExistence type="predicted"/>
<feature type="region of interest" description="Disordered" evidence="1">
    <location>
        <begin position="59"/>
        <end position="121"/>
    </location>
</feature>
<dbReference type="VEuPathDB" id="ToxoDB:BESB_025790"/>
<keyword evidence="3" id="KW-1185">Reference proteome</keyword>
<reference evidence="2 3" key="1">
    <citation type="submission" date="2017-09" db="EMBL/GenBank/DDBJ databases">
        <title>Genome sequencing of Besnoitia besnoiti strain Bb-Ger1.</title>
        <authorList>
            <person name="Schares G."/>
            <person name="Venepally P."/>
            <person name="Lorenzi H.A."/>
        </authorList>
    </citation>
    <scope>NUCLEOTIDE SEQUENCE [LARGE SCALE GENOMIC DNA]</scope>
    <source>
        <strain evidence="2 3">Bb-Ger1</strain>
    </source>
</reference>
<organism evidence="2 3">
    <name type="scientific">Besnoitia besnoiti</name>
    <name type="common">Apicomplexan protozoan</name>
    <dbReference type="NCBI Taxonomy" id="94643"/>
    <lineage>
        <taxon>Eukaryota</taxon>
        <taxon>Sar</taxon>
        <taxon>Alveolata</taxon>
        <taxon>Apicomplexa</taxon>
        <taxon>Conoidasida</taxon>
        <taxon>Coccidia</taxon>
        <taxon>Eucoccidiorida</taxon>
        <taxon>Eimeriorina</taxon>
        <taxon>Sarcocystidae</taxon>
        <taxon>Besnoitia</taxon>
    </lineage>
</organism>
<feature type="region of interest" description="Disordered" evidence="1">
    <location>
        <begin position="140"/>
        <end position="224"/>
    </location>
</feature>
<dbReference type="AlphaFoldDB" id="A0A2A9M0V0"/>
<dbReference type="RefSeq" id="XP_029215614.1">
    <property type="nucleotide sequence ID" value="XM_029361259.1"/>
</dbReference>
<sequence length="337" mass="36729">MVESVCAMGDGGEHPERLVQLEPHGHWRRIPENPVCSCTAVLAGCLCCSVTRATPELIGQEEPPVPDDAYIEPTVPDPRESSPMSARRAAPRFREVQTATESPENQQEDALVPAKQDAGSSDPCGGWFICSWAKRDARQTAVDEQDKASPSVERAPETAPVEQESSSSKRREAAQKQTEQAASAAREEPKSPGEHPAKQAPRPQEATVTVAPKPLATRSRGVPYMTKEEAESKGLKIVWYDPEDEYNPLYFGVSPDDIEEQSQLERRSDVHKYLDPALILQYTGLTLGAIVGAGAVGVGFVAAAAGLTVGCTVREFAPYWDRFQSKMKSVVFSHGWD</sequence>
<comment type="caution">
    <text evidence="2">The sequence shown here is derived from an EMBL/GenBank/DDBJ whole genome shotgun (WGS) entry which is preliminary data.</text>
</comment>
<dbReference type="OrthoDB" id="331339at2759"/>
<accession>A0A2A9M0V0</accession>
<evidence type="ECO:0000313" key="2">
    <source>
        <dbReference type="EMBL" id="PFH31605.1"/>
    </source>
</evidence>
<dbReference type="KEGG" id="bbes:BESB_025790"/>
<evidence type="ECO:0000313" key="3">
    <source>
        <dbReference type="Proteomes" id="UP000224006"/>
    </source>
</evidence>
<dbReference type="EMBL" id="NWUJ01000014">
    <property type="protein sequence ID" value="PFH31605.1"/>
    <property type="molecule type" value="Genomic_DNA"/>
</dbReference>
<dbReference type="Proteomes" id="UP000224006">
    <property type="component" value="Unassembled WGS sequence"/>
</dbReference>
<protein>
    <submittedName>
        <fullName evidence="2">Uncharacterized protein</fullName>
    </submittedName>
</protein>
<evidence type="ECO:0000256" key="1">
    <source>
        <dbReference type="SAM" id="MobiDB-lite"/>
    </source>
</evidence>
<name>A0A2A9M0V0_BESBE</name>